<keyword evidence="2" id="KW-1185">Reference proteome</keyword>
<evidence type="ECO:0000313" key="2">
    <source>
        <dbReference type="Proteomes" id="UP000228948"/>
    </source>
</evidence>
<evidence type="ECO:0000313" key="1">
    <source>
        <dbReference type="EMBL" id="ATX65805.1"/>
    </source>
</evidence>
<proteinExistence type="predicted"/>
<organism evidence="1 2">
    <name type="scientific">Roseinatronobacter bogoriensis subsp. barguzinensis</name>
    <dbReference type="NCBI Taxonomy" id="441209"/>
    <lineage>
        <taxon>Bacteria</taxon>
        <taxon>Pseudomonadati</taxon>
        <taxon>Pseudomonadota</taxon>
        <taxon>Alphaproteobacteria</taxon>
        <taxon>Rhodobacterales</taxon>
        <taxon>Paracoccaceae</taxon>
        <taxon>Roseinatronobacter</taxon>
    </lineage>
</organism>
<reference evidence="1 2" key="1">
    <citation type="submission" date="2017-11" db="EMBL/GenBank/DDBJ databases">
        <title>Revised Sequence and Annotation of the Rhodobaca barguzinensis strain alga05 Genome.</title>
        <authorList>
            <person name="Kopejtka K."/>
            <person name="Tomasch J.M."/>
            <person name="Bunk B."/>
            <person name="Koblizek M."/>
        </authorList>
    </citation>
    <scope>NUCLEOTIDE SEQUENCE [LARGE SCALE GENOMIC DNA]</scope>
    <source>
        <strain evidence="2">alga05</strain>
    </source>
</reference>
<dbReference type="KEGG" id="rbg:BG454_08170"/>
<dbReference type="OrthoDB" id="7824597at2"/>
<dbReference type="EMBL" id="CP024899">
    <property type="protein sequence ID" value="ATX65805.1"/>
    <property type="molecule type" value="Genomic_DNA"/>
</dbReference>
<gene>
    <name evidence="1" type="ORF">BG454_08170</name>
</gene>
<dbReference type="STRING" id="441209.GCA_001870665_01411"/>
<dbReference type="AlphaFoldDB" id="A0A2K8KDK5"/>
<name>A0A2K8KDK5_9RHOB</name>
<dbReference type="RefSeq" id="WP_071480350.1">
    <property type="nucleotide sequence ID" value="NZ_CP024899.1"/>
</dbReference>
<accession>A0A2K8KDK5</accession>
<dbReference type="Pfam" id="PF06748">
    <property type="entry name" value="DUF1217"/>
    <property type="match status" value="1"/>
</dbReference>
<dbReference type="SUPFAM" id="SSF158837">
    <property type="entry name" value="AGR C 984p-like"/>
    <property type="match status" value="1"/>
</dbReference>
<dbReference type="Proteomes" id="UP000228948">
    <property type="component" value="Chromosome"/>
</dbReference>
<dbReference type="InterPro" id="IPR023157">
    <property type="entry name" value="AGR-C-984p-like_sf"/>
</dbReference>
<sequence>MSFQPVLPVSGLAGWAFLNRTRERQEDSFNAAPAMQRDVAYFQEKFPGIQTAEELVSDRRLLRVTLGAFGLQDDLDNRAFIRQVIEGGTEERTALANRLADKRYFALSSALEHLAGTGGKAAPDDLIGKLTASYQGRAFEVSVGEQDQTLRLALTLQRELPKLAEDFSSETSRWYAALGNPPLREILETGLGLPKEFGRLDIDDQVTRMRAALQNRFGVSDLLEMSQPENLEKLTHRFLIMSQLNDMQSAMTSSSTALFLLQNAAGFQR</sequence>
<dbReference type="InterPro" id="IPR010626">
    <property type="entry name" value="DUF1217"/>
</dbReference>
<dbReference type="Gene3D" id="1.10.3700.10">
    <property type="entry name" value="AGR C 984p-like"/>
    <property type="match status" value="1"/>
</dbReference>
<protein>
    <submittedName>
        <fullName evidence="1">DUF1217 domain-containing protein</fullName>
    </submittedName>
</protein>